<dbReference type="EMBL" id="CP031311">
    <property type="protein sequence ID" value="QCC47728.1"/>
    <property type="molecule type" value="Genomic_DNA"/>
</dbReference>
<feature type="transmembrane region" description="Helical" evidence="10">
    <location>
        <begin position="361"/>
        <end position="382"/>
    </location>
</feature>
<dbReference type="PANTHER" id="PTHR48086:SF10">
    <property type="entry name" value="AGR155CP"/>
    <property type="match status" value="1"/>
</dbReference>
<dbReference type="Proteomes" id="UP000296733">
    <property type="component" value="Chromosome"/>
</dbReference>
<evidence type="ECO:0000313" key="13">
    <source>
        <dbReference type="Proteomes" id="UP000236740"/>
    </source>
</evidence>
<feature type="transmembrane region" description="Helical" evidence="10">
    <location>
        <begin position="453"/>
        <end position="471"/>
    </location>
</feature>
<dbReference type="GO" id="GO:0046942">
    <property type="term" value="P:carboxylic acid transport"/>
    <property type="evidence" value="ECO:0007669"/>
    <property type="project" value="UniProtKB-ARBA"/>
</dbReference>
<feature type="transmembrane region" description="Helical" evidence="10">
    <location>
        <begin position="268"/>
        <end position="295"/>
    </location>
</feature>
<evidence type="ECO:0000256" key="7">
    <source>
        <dbReference type="ARBA" id="ARBA00023136"/>
    </source>
</evidence>
<feature type="region of interest" description="Disordered" evidence="9">
    <location>
        <begin position="490"/>
        <end position="514"/>
    </location>
</feature>
<evidence type="ECO:0000313" key="11">
    <source>
        <dbReference type="EMBL" id="QCC47728.1"/>
    </source>
</evidence>
<evidence type="ECO:0000256" key="9">
    <source>
        <dbReference type="SAM" id="MobiDB-lite"/>
    </source>
</evidence>
<dbReference type="GO" id="GO:0015606">
    <property type="term" value="F:spermidine transmembrane transporter activity"/>
    <property type="evidence" value="ECO:0007669"/>
    <property type="project" value="TreeGrafter"/>
</dbReference>
<name>A0A1H6ATA1_9EURY</name>
<reference evidence="11 14" key="2">
    <citation type="journal article" date="2019" name="Nat. Commun.">
        <title>A new type of DNA phosphorothioation-based antiviral system in archaea.</title>
        <authorList>
            <person name="Xiong L."/>
            <person name="Liu S."/>
            <person name="Chen S."/>
            <person name="Xiao Y."/>
            <person name="Zhu B."/>
            <person name="Gao Y."/>
            <person name="Zhang Y."/>
            <person name="Chen B."/>
            <person name="Luo J."/>
            <person name="Deng Z."/>
            <person name="Chen X."/>
            <person name="Wang L."/>
            <person name="Chen S."/>
        </authorList>
    </citation>
    <scope>NUCLEOTIDE SEQUENCE [LARGE SCALE GENOMIC DNA]</scope>
    <source>
        <strain evidence="11 14">CGMCC 1.10331</strain>
    </source>
</reference>
<evidence type="ECO:0000256" key="3">
    <source>
        <dbReference type="ARBA" id="ARBA00022448"/>
    </source>
</evidence>
<dbReference type="InterPro" id="IPR050277">
    <property type="entry name" value="Sodium:Solute_Symporter"/>
</dbReference>
<keyword evidence="5 10" id="KW-0812">Transmembrane</keyword>
<feature type="transmembrane region" description="Helical" evidence="10">
    <location>
        <begin position="388"/>
        <end position="407"/>
    </location>
</feature>
<evidence type="ECO:0000313" key="12">
    <source>
        <dbReference type="EMBL" id="SEG51480.1"/>
    </source>
</evidence>
<evidence type="ECO:0000313" key="14">
    <source>
        <dbReference type="Proteomes" id="UP000296733"/>
    </source>
</evidence>
<dbReference type="PROSITE" id="PS00457">
    <property type="entry name" value="NA_SOLUT_SYMP_2"/>
    <property type="match status" value="1"/>
</dbReference>
<feature type="transmembrane region" description="Helical" evidence="10">
    <location>
        <begin position="188"/>
        <end position="207"/>
    </location>
</feature>
<dbReference type="Pfam" id="PF00474">
    <property type="entry name" value="SSF"/>
    <property type="match status" value="1"/>
</dbReference>
<feature type="transmembrane region" description="Helical" evidence="10">
    <location>
        <begin position="315"/>
        <end position="340"/>
    </location>
</feature>
<dbReference type="InterPro" id="IPR018212">
    <property type="entry name" value="Na/solute_symporter_CS"/>
</dbReference>
<dbReference type="KEGG" id="hlm:DV707_08685"/>
<dbReference type="OrthoDB" id="9779at2157"/>
<feature type="compositionally biased region" description="Basic and acidic residues" evidence="9">
    <location>
        <begin position="490"/>
        <end position="500"/>
    </location>
</feature>
<gene>
    <name evidence="11" type="ORF">DV707_08685</name>
    <name evidence="12" type="ORF">SAMN04488133_2482</name>
</gene>
<feature type="transmembrane region" description="Helical" evidence="10">
    <location>
        <begin position="414"/>
        <end position="433"/>
    </location>
</feature>
<keyword evidence="4" id="KW-1003">Cell membrane</keyword>
<feature type="transmembrane region" description="Helical" evidence="10">
    <location>
        <begin position="157"/>
        <end position="181"/>
    </location>
</feature>
<comment type="subcellular location">
    <subcellularLocation>
        <location evidence="1">Membrane</location>
        <topology evidence="1">Multi-pass membrane protein</topology>
    </subcellularLocation>
</comment>
<evidence type="ECO:0000256" key="2">
    <source>
        <dbReference type="ARBA" id="ARBA00006434"/>
    </source>
</evidence>
<dbReference type="RefSeq" id="WP_103992170.1">
    <property type="nucleotide sequence ID" value="NZ_CP031311.1"/>
</dbReference>
<evidence type="ECO:0000256" key="6">
    <source>
        <dbReference type="ARBA" id="ARBA00022989"/>
    </source>
</evidence>
<feature type="transmembrane region" description="Helical" evidence="10">
    <location>
        <begin position="46"/>
        <end position="63"/>
    </location>
</feature>
<sequence>MVEAGLALGATVLTLAGVTVAGLLYSRGRMLSVEDYVSARGSTGTGGTAATLVASGMGAWILFSPAEAGAAFGGVAAVLGYAIGSAVPLLLFVSVGVRIRESIPRGHSLTEYVYARYGAWMYAYAVAIASFYMFIFLAAEMTAASGALAYVAGVPTWVTAGAIGAFVLAYTGYGGLVASIFTDTVQTLVVLPLLAVGFGAVVLGLGGPGEIHAAVFATNPDLLDPTFLPGVAFGAFVTIGITGANVFNQGQWQRVFAAESDAAVRRGFAAAAIAGVPMILLAGLFGVAAAGLGLLAEGNASVAFFLVVAEALPEWATLAVVVLVVLLVTSSADTMFNALASLVTVDLSRVLDDPDERTLQAVARGLTAVVAAGAITVGAQGYSVLELFLLADLLGAATFVPFLHGLYSERATQWGALVASVLGLAVGLAYFPTFHGALTGLPVVGPILPGASFVHAFAGAAAVSAVLSVVAGRATDSRFDGGSLASEVHSLDDRSARSPEDGNAVVDGGTGVDR</sequence>
<evidence type="ECO:0000256" key="4">
    <source>
        <dbReference type="ARBA" id="ARBA00022475"/>
    </source>
</evidence>
<feature type="transmembrane region" description="Helical" evidence="10">
    <location>
        <begin position="117"/>
        <end position="137"/>
    </location>
</feature>
<dbReference type="EMBL" id="FNVN01000003">
    <property type="protein sequence ID" value="SEG51480.1"/>
    <property type="molecule type" value="Genomic_DNA"/>
</dbReference>
<evidence type="ECO:0000256" key="1">
    <source>
        <dbReference type="ARBA" id="ARBA00004141"/>
    </source>
</evidence>
<evidence type="ECO:0000256" key="10">
    <source>
        <dbReference type="SAM" id="Phobius"/>
    </source>
</evidence>
<dbReference type="Proteomes" id="UP000236740">
    <property type="component" value="Unassembled WGS sequence"/>
</dbReference>
<dbReference type="InterPro" id="IPR001734">
    <property type="entry name" value="Na/solute_symporter"/>
</dbReference>
<dbReference type="InterPro" id="IPR038377">
    <property type="entry name" value="Na/Glc_symporter_sf"/>
</dbReference>
<dbReference type="Gene3D" id="1.20.1730.10">
    <property type="entry name" value="Sodium/glucose cotransporter"/>
    <property type="match status" value="1"/>
</dbReference>
<proteinExistence type="inferred from homology"/>
<evidence type="ECO:0000256" key="5">
    <source>
        <dbReference type="ARBA" id="ARBA00022692"/>
    </source>
</evidence>
<protein>
    <submittedName>
        <fullName evidence="12">Na+/proline symporter</fullName>
    </submittedName>
    <submittedName>
        <fullName evidence="11">Sodium:proline symporter</fullName>
    </submittedName>
</protein>
<dbReference type="AlphaFoldDB" id="A0A1H6ATA1"/>
<feature type="transmembrane region" description="Helical" evidence="10">
    <location>
        <begin position="6"/>
        <end position="25"/>
    </location>
</feature>
<dbReference type="GeneID" id="39858161"/>
<organism evidence="12 13">
    <name type="scientific">Halobellus limi</name>
    <dbReference type="NCBI Taxonomy" id="699433"/>
    <lineage>
        <taxon>Archaea</taxon>
        <taxon>Methanobacteriati</taxon>
        <taxon>Methanobacteriota</taxon>
        <taxon>Stenosarchaea group</taxon>
        <taxon>Halobacteria</taxon>
        <taxon>Halobacteriales</taxon>
        <taxon>Haloferacaceae</taxon>
        <taxon>Halobellus</taxon>
    </lineage>
</organism>
<evidence type="ECO:0000256" key="8">
    <source>
        <dbReference type="RuleBase" id="RU362091"/>
    </source>
</evidence>
<dbReference type="PANTHER" id="PTHR48086">
    <property type="entry name" value="SODIUM/PROLINE SYMPORTER-RELATED"/>
    <property type="match status" value="1"/>
</dbReference>
<reference evidence="12 13" key="1">
    <citation type="submission" date="2016-10" db="EMBL/GenBank/DDBJ databases">
        <authorList>
            <person name="de Groot N.N."/>
        </authorList>
    </citation>
    <scope>NUCLEOTIDE SEQUENCE [LARGE SCALE GENOMIC DNA]</scope>
    <source>
        <strain evidence="12 13">CGMCC 1.10331</strain>
    </source>
</reference>
<comment type="similarity">
    <text evidence="2 8">Belongs to the sodium:solute symporter (SSF) (TC 2.A.21) family.</text>
</comment>
<feature type="transmembrane region" description="Helical" evidence="10">
    <location>
        <begin position="227"/>
        <end position="247"/>
    </location>
</feature>
<keyword evidence="7 10" id="KW-0472">Membrane</keyword>
<dbReference type="PROSITE" id="PS50283">
    <property type="entry name" value="NA_SOLUT_SYMP_3"/>
    <property type="match status" value="1"/>
</dbReference>
<accession>A0A1H6ATA1</accession>
<keyword evidence="13" id="KW-1185">Reference proteome</keyword>
<feature type="transmembrane region" description="Helical" evidence="10">
    <location>
        <begin position="69"/>
        <end position="97"/>
    </location>
</feature>
<keyword evidence="3" id="KW-0813">Transport</keyword>
<dbReference type="GO" id="GO:0005886">
    <property type="term" value="C:plasma membrane"/>
    <property type="evidence" value="ECO:0007669"/>
    <property type="project" value="TreeGrafter"/>
</dbReference>
<keyword evidence="6 10" id="KW-1133">Transmembrane helix</keyword>